<dbReference type="PROSITE" id="PS50126">
    <property type="entry name" value="S1"/>
    <property type="match status" value="4"/>
</dbReference>
<dbReference type="NCBIfam" id="NF004952">
    <property type="entry name" value="PRK06299.1-2"/>
    <property type="match status" value="1"/>
</dbReference>
<gene>
    <name evidence="10" type="ORF">C7378_0560</name>
</gene>
<dbReference type="FunFam" id="2.40.50.140:FF:000051">
    <property type="entry name" value="RNA-binding transcriptional accessory protein"/>
    <property type="match status" value="1"/>
</dbReference>
<dbReference type="GO" id="GO:0003735">
    <property type="term" value="F:structural constituent of ribosome"/>
    <property type="evidence" value="ECO:0007669"/>
    <property type="project" value="TreeGrafter"/>
</dbReference>
<dbReference type="FunFam" id="2.40.50.140:FF:000011">
    <property type="entry name" value="30S ribosomal protein S1"/>
    <property type="match status" value="1"/>
</dbReference>
<dbReference type="CDD" id="cd04465">
    <property type="entry name" value="S1_RPS1_repeat_ec2_hs2"/>
    <property type="match status" value="1"/>
</dbReference>
<dbReference type="SMART" id="SM00316">
    <property type="entry name" value="S1"/>
    <property type="match status" value="6"/>
</dbReference>
<dbReference type="InterPro" id="IPR035104">
    <property type="entry name" value="Ribosomal_protein_S1-like"/>
</dbReference>
<dbReference type="InterPro" id="IPR003029">
    <property type="entry name" value="S1_domain"/>
</dbReference>
<dbReference type="InterPro" id="IPR050437">
    <property type="entry name" value="Ribos_protein_bS1-like"/>
</dbReference>
<dbReference type="EMBL" id="SMGK01000001">
    <property type="protein sequence ID" value="TCK75575.1"/>
    <property type="molecule type" value="Genomic_DNA"/>
</dbReference>
<dbReference type="Proteomes" id="UP000295210">
    <property type="component" value="Unassembled WGS sequence"/>
</dbReference>
<comment type="function">
    <text evidence="6">Binds mRNA; thus facilitating recognition of the initiation point. It is needed to translate mRNA with a short Shine-Dalgarno (SD) purine-rich sequence.</text>
</comment>
<evidence type="ECO:0000256" key="4">
    <source>
        <dbReference type="ARBA" id="ARBA00022980"/>
    </source>
</evidence>
<keyword evidence="4 10" id="KW-0689">Ribosomal protein</keyword>
<keyword evidence="3" id="KW-0694">RNA-binding</keyword>
<accession>A0A4R1LB50</accession>
<dbReference type="SUPFAM" id="SSF50249">
    <property type="entry name" value="Nucleic acid-binding proteins"/>
    <property type="match status" value="5"/>
</dbReference>
<evidence type="ECO:0000256" key="1">
    <source>
        <dbReference type="ARBA" id="ARBA00006767"/>
    </source>
</evidence>
<dbReference type="PANTHER" id="PTHR10724:SF7">
    <property type="entry name" value="SMALL RIBOSOMAL SUBUNIT PROTEIN BS1C"/>
    <property type="match status" value="1"/>
</dbReference>
<evidence type="ECO:0000256" key="8">
    <source>
        <dbReference type="ARBA" id="ARBA00035517"/>
    </source>
</evidence>
<keyword evidence="5" id="KW-0687">Ribonucleoprotein</keyword>
<reference evidence="10 11" key="1">
    <citation type="submission" date="2019-03" db="EMBL/GenBank/DDBJ databases">
        <title>Genomic Encyclopedia of Type Strains, Phase IV (KMG-IV): sequencing the most valuable type-strain genomes for metagenomic binning, comparative biology and taxonomic classification.</title>
        <authorList>
            <person name="Goeker M."/>
        </authorList>
    </citation>
    <scope>NUCLEOTIDE SEQUENCE [LARGE SCALE GENOMIC DNA]</scope>
    <source>
        <strain evidence="10 11">DSM 103428</strain>
    </source>
</reference>
<evidence type="ECO:0000256" key="7">
    <source>
        <dbReference type="ARBA" id="ARBA00035293"/>
    </source>
</evidence>
<dbReference type="CDD" id="cd05688">
    <property type="entry name" value="S1_RPS1_repeat_ec3"/>
    <property type="match status" value="2"/>
</dbReference>
<dbReference type="GO" id="GO:0022627">
    <property type="term" value="C:cytosolic small ribosomal subunit"/>
    <property type="evidence" value="ECO:0007669"/>
    <property type="project" value="TreeGrafter"/>
</dbReference>
<dbReference type="AlphaFoldDB" id="A0A4R1LB50"/>
<evidence type="ECO:0000313" key="11">
    <source>
        <dbReference type="Proteomes" id="UP000295210"/>
    </source>
</evidence>
<evidence type="ECO:0000256" key="6">
    <source>
        <dbReference type="ARBA" id="ARBA00025604"/>
    </source>
</evidence>
<sequence length="619" mass="67302">MLIVIAMGEEILTGGACLRPWLRRHQPLAQIETIEGEVFLRPQHVPKWYIAMENTNLPETLLPAVPTSEATTEPTESFGELLSQFEQSQKTEAGAKQLEGTVVSISADSVYLDIGFKTEGVLLRSSFSDNASGVVQGDKFPVSVKGRNAEGYYELSRLKIAQPTDWSSLEEAFAQKSAIVGTVTAVVKGGLSVDVGVRAFMPASRSGARDAGEMEKLVGQEITCRIIKLDAAEEDVVVDRRVIAEEEQRSLEQSRYSELKEGDVVKGQVRSITSYGAFVDLGGIDGLLHVSDISWSRVNNPEEVLSAGQQLQVKVLKIDPESRRISLGLKQLQAHPWDVVAEKYKIGQRVTGTVARLMDFGAFVELEPGIEGLIHVSEMSWVKKVRKPSDLLKEGDTVDAVILSVNQDERRLSLGLKQALGDPWADVLQRFPVGSTIEGPVTRLMKFGAFVQLTEGVEGLVHISEISADRHLNHPQDAVKTGEVVKAQVLAIDTEKRQVKLSMKQLIPTGLDEYLVEHHEGDIVSGRIVDQASGLATVELGEGVRATCQIGASAPVVAETKSNEGKPDLTSLTSLLKARWKGNSAPVAPQPESLRIGQVCSFRIVKLDPGAKSIELTLA</sequence>
<comment type="similarity">
    <text evidence="1">Belongs to the bacterial ribosomal protein bS1 family.</text>
</comment>
<dbReference type="PRINTS" id="PR00681">
    <property type="entry name" value="RIBOSOMALS1"/>
</dbReference>
<feature type="domain" description="S1 motif" evidence="9">
    <location>
        <begin position="347"/>
        <end position="417"/>
    </location>
</feature>
<name>A0A4R1LB50_9BACT</name>
<comment type="caution">
    <text evidence="10">The sequence shown here is derived from an EMBL/GenBank/DDBJ whole genome shotgun (WGS) entry which is preliminary data.</text>
</comment>
<dbReference type="Pfam" id="PF00575">
    <property type="entry name" value="S1"/>
    <property type="match status" value="4"/>
</dbReference>
<evidence type="ECO:0000313" key="10">
    <source>
        <dbReference type="EMBL" id="TCK75575.1"/>
    </source>
</evidence>
<proteinExistence type="inferred from homology"/>
<feature type="domain" description="S1 motif" evidence="9">
    <location>
        <begin position="262"/>
        <end position="330"/>
    </location>
</feature>
<evidence type="ECO:0000256" key="5">
    <source>
        <dbReference type="ARBA" id="ARBA00023274"/>
    </source>
</evidence>
<keyword evidence="11" id="KW-1185">Reference proteome</keyword>
<feature type="domain" description="S1 motif" evidence="9">
    <location>
        <begin position="434"/>
        <end position="504"/>
    </location>
</feature>
<dbReference type="Gene3D" id="2.40.50.140">
    <property type="entry name" value="Nucleic acid-binding proteins"/>
    <property type="match status" value="5"/>
</dbReference>
<dbReference type="InterPro" id="IPR012340">
    <property type="entry name" value="NA-bd_OB-fold"/>
</dbReference>
<dbReference type="RefSeq" id="WP_243648016.1">
    <property type="nucleotide sequence ID" value="NZ_SMGK01000001.1"/>
</dbReference>
<dbReference type="PANTHER" id="PTHR10724">
    <property type="entry name" value="30S RIBOSOMAL PROTEIN S1"/>
    <property type="match status" value="1"/>
</dbReference>
<evidence type="ECO:0000256" key="2">
    <source>
        <dbReference type="ARBA" id="ARBA00022737"/>
    </source>
</evidence>
<dbReference type="GO" id="GO:0006412">
    <property type="term" value="P:translation"/>
    <property type="evidence" value="ECO:0007669"/>
    <property type="project" value="TreeGrafter"/>
</dbReference>
<protein>
    <recommendedName>
        <fullName evidence="7">Small ribosomal subunit protein bS1</fullName>
    </recommendedName>
    <alternativeName>
        <fullName evidence="8">30S ribosomal protein S1</fullName>
    </alternativeName>
</protein>
<keyword evidence="2" id="KW-0677">Repeat</keyword>
<evidence type="ECO:0000256" key="3">
    <source>
        <dbReference type="ARBA" id="ARBA00022884"/>
    </source>
</evidence>
<evidence type="ECO:0000259" key="9">
    <source>
        <dbReference type="PROSITE" id="PS50126"/>
    </source>
</evidence>
<dbReference type="GO" id="GO:0003729">
    <property type="term" value="F:mRNA binding"/>
    <property type="evidence" value="ECO:0007669"/>
    <property type="project" value="TreeGrafter"/>
</dbReference>
<organism evidence="10 11">
    <name type="scientific">Acidipila rosea</name>
    <dbReference type="NCBI Taxonomy" id="768535"/>
    <lineage>
        <taxon>Bacteria</taxon>
        <taxon>Pseudomonadati</taxon>
        <taxon>Acidobacteriota</taxon>
        <taxon>Terriglobia</taxon>
        <taxon>Terriglobales</taxon>
        <taxon>Acidobacteriaceae</taxon>
        <taxon>Acidipila</taxon>
    </lineage>
</organism>
<dbReference type="FunFam" id="2.40.50.140:FF:000103">
    <property type="entry name" value="protein RRP5 homolog"/>
    <property type="match status" value="1"/>
</dbReference>
<feature type="domain" description="S1 motif" evidence="9">
    <location>
        <begin position="176"/>
        <end position="241"/>
    </location>
</feature>